<proteinExistence type="predicted"/>
<dbReference type="Gene3D" id="3.30.530.20">
    <property type="match status" value="1"/>
</dbReference>
<comment type="caution">
    <text evidence="1">The sequence shown here is derived from an EMBL/GenBank/DDBJ whole genome shotgun (WGS) entry which is preliminary data.</text>
</comment>
<name>A0ABU4RCC5_9FLAO</name>
<dbReference type="InterPro" id="IPR023393">
    <property type="entry name" value="START-like_dom_sf"/>
</dbReference>
<evidence type="ECO:0000313" key="2">
    <source>
        <dbReference type="Proteomes" id="UP001273350"/>
    </source>
</evidence>
<dbReference type="Proteomes" id="UP001273350">
    <property type="component" value="Unassembled WGS sequence"/>
</dbReference>
<evidence type="ECO:0000313" key="1">
    <source>
        <dbReference type="EMBL" id="MDX6190227.1"/>
    </source>
</evidence>
<sequence>MTTINLVTKIKASKQIVFDTARDIDLHQKSTATSNEKAIAGITSGLINFNETVTWRGKHFGFYLTHKSRITKMDLYDYFLDEMEEGKFKSFKHQHFFEEQNGVTIMKDHLQYETPYGIFGELFDIICLEKHLTNFLLARNKILKETAENSSL</sequence>
<dbReference type="RefSeq" id="WP_230003458.1">
    <property type="nucleotide sequence ID" value="NZ_CP087134.1"/>
</dbReference>
<dbReference type="CDD" id="cd07820">
    <property type="entry name" value="SRPBCC_3"/>
    <property type="match status" value="1"/>
</dbReference>
<keyword evidence="2" id="KW-1185">Reference proteome</keyword>
<dbReference type="SUPFAM" id="SSF55961">
    <property type="entry name" value="Bet v1-like"/>
    <property type="match status" value="1"/>
</dbReference>
<organism evidence="1 2">
    <name type="scientific">Flavobacterium cupriresistens</name>
    <dbReference type="NCBI Taxonomy" id="2893885"/>
    <lineage>
        <taxon>Bacteria</taxon>
        <taxon>Pseudomonadati</taxon>
        <taxon>Bacteroidota</taxon>
        <taxon>Flavobacteriia</taxon>
        <taxon>Flavobacteriales</taxon>
        <taxon>Flavobacteriaceae</taxon>
        <taxon>Flavobacterium</taxon>
    </lineage>
</organism>
<reference evidence="1 2" key="1">
    <citation type="submission" date="2023-11" db="EMBL/GenBank/DDBJ databases">
        <title>Unpublished Manusciprt.</title>
        <authorList>
            <person name="Saticioglu I.B."/>
            <person name="Ay H."/>
            <person name="Ajmi N."/>
            <person name="Altun S."/>
            <person name="Duman M."/>
        </authorList>
    </citation>
    <scope>NUCLEOTIDE SEQUENCE [LARGE SCALE GENOMIC DNA]</scope>
    <source>
        <strain evidence="1 2">Fl-318</strain>
    </source>
</reference>
<dbReference type="EMBL" id="JAWXVI010000006">
    <property type="protein sequence ID" value="MDX6190227.1"/>
    <property type="molecule type" value="Genomic_DNA"/>
</dbReference>
<accession>A0ABU4RCC5</accession>
<gene>
    <name evidence="1" type="ORF">SGQ83_12770</name>
</gene>
<protein>
    <submittedName>
        <fullName evidence="1">SRPBCC family protein</fullName>
    </submittedName>
</protein>